<reference evidence="9 10" key="1">
    <citation type="submission" date="2021-06" db="EMBL/GenBank/DDBJ databases">
        <title>Caerostris extrusa draft genome.</title>
        <authorList>
            <person name="Kono N."/>
            <person name="Arakawa K."/>
        </authorList>
    </citation>
    <scope>NUCLEOTIDE SEQUENCE [LARGE SCALE GENOMIC DNA]</scope>
</reference>
<dbReference type="SUPFAM" id="SSF57196">
    <property type="entry name" value="EGF/Laminin"/>
    <property type="match status" value="2"/>
</dbReference>
<feature type="region of interest" description="Disordered" evidence="7">
    <location>
        <begin position="25"/>
        <end position="47"/>
    </location>
</feature>
<evidence type="ECO:0000313" key="9">
    <source>
        <dbReference type="EMBL" id="GIY19788.1"/>
    </source>
</evidence>
<dbReference type="InterPro" id="IPR051830">
    <property type="entry name" value="NOTCH_homolog"/>
</dbReference>
<keyword evidence="10" id="KW-1185">Reference proteome</keyword>
<evidence type="ECO:0000256" key="5">
    <source>
        <dbReference type="ARBA" id="ARBA00023180"/>
    </source>
</evidence>
<evidence type="ECO:0000259" key="8">
    <source>
        <dbReference type="PROSITE" id="PS50026"/>
    </source>
</evidence>
<feature type="domain" description="EGF-like" evidence="8">
    <location>
        <begin position="69"/>
        <end position="107"/>
    </location>
</feature>
<feature type="disulfide bond" evidence="6">
    <location>
        <begin position="239"/>
        <end position="248"/>
    </location>
</feature>
<feature type="disulfide bond" evidence="6">
    <location>
        <begin position="97"/>
        <end position="106"/>
    </location>
</feature>
<comment type="caution">
    <text evidence="9">The sequence shown here is derived from an EMBL/GenBank/DDBJ whole genome shotgun (WGS) entry which is preliminary data.</text>
</comment>
<evidence type="ECO:0000313" key="10">
    <source>
        <dbReference type="Proteomes" id="UP001054945"/>
    </source>
</evidence>
<dbReference type="PANTHER" id="PTHR24033:SF193">
    <property type="entry name" value="NETRIN-G1-RELATED"/>
    <property type="match status" value="1"/>
</dbReference>
<evidence type="ECO:0000256" key="4">
    <source>
        <dbReference type="ARBA" id="ARBA00023157"/>
    </source>
</evidence>
<dbReference type="PROSITE" id="PS01186">
    <property type="entry name" value="EGF_2"/>
    <property type="match status" value="3"/>
</dbReference>
<dbReference type="Proteomes" id="UP001054945">
    <property type="component" value="Unassembled WGS sequence"/>
</dbReference>
<evidence type="ECO:0000256" key="1">
    <source>
        <dbReference type="ARBA" id="ARBA00022536"/>
    </source>
</evidence>
<keyword evidence="1 6" id="KW-0245">EGF-like domain</keyword>
<dbReference type="InterPro" id="IPR009030">
    <property type="entry name" value="Growth_fac_rcpt_cys_sf"/>
</dbReference>
<evidence type="ECO:0000256" key="6">
    <source>
        <dbReference type="PROSITE-ProRule" id="PRU00076"/>
    </source>
</evidence>
<name>A0AAV4RIF2_CAEEX</name>
<sequence length="386" mass="42601">MDKCINGGFLKILCDEYTDGDIIITSEPETGSDVTSNDNSTPSEENTTDFITTNVSVTTEITTQPVTAIWTACSSNPCKNGGLCQESSDPRVYNCNCARGYTGTHCQVYDDCSTDENGNICYKGTCTYRSDGLSRFCSCFFGMFWDDDLKECRETDPPVFQTRVTTELAFRMETNFGVSATADLKGIQTYTKHCKCNSGFYWNSEKGNCEAVVPPCLPNPCRNKGTCEVISTKEFNCICTDGYKGSNCEIQDFCLISKSGDDICENGNCVTSEDSMTCVCNEGYYLEEESHTCKSIVKPCLPNPCLNNGKCTPLPSDSYNCTCSEGYLGATCNELDFCVLKGGNTFCGNAECRNDNDLKIYYCSCGNDQYFDYSTRTCIDVDFCHL</sequence>
<dbReference type="PROSITE" id="PS50026">
    <property type="entry name" value="EGF_3"/>
    <property type="match status" value="3"/>
</dbReference>
<feature type="domain" description="EGF-like" evidence="8">
    <location>
        <begin position="212"/>
        <end position="249"/>
    </location>
</feature>
<evidence type="ECO:0000256" key="7">
    <source>
        <dbReference type="SAM" id="MobiDB-lite"/>
    </source>
</evidence>
<feature type="domain" description="EGF-like" evidence="8">
    <location>
        <begin position="296"/>
        <end position="333"/>
    </location>
</feature>
<protein>
    <submittedName>
        <fullName evidence="9">Neurogenic locus notch-like protein 1</fullName>
    </submittedName>
</protein>
<keyword evidence="5" id="KW-0325">Glycoprotein</keyword>
<dbReference type="Gene3D" id="2.10.25.10">
    <property type="entry name" value="Laminin"/>
    <property type="match status" value="4"/>
</dbReference>
<dbReference type="FunFam" id="2.10.25.10:FF:000255">
    <property type="entry name" value="Sushi, nidogen and EGF-like domains 1"/>
    <property type="match status" value="2"/>
</dbReference>
<feature type="compositionally biased region" description="Polar residues" evidence="7">
    <location>
        <begin position="27"/>
        <end position="47"/>
    </location>
</feature>
<feature type="disulfide bond" evidence="6">
    <location>
        <begin position="78"/>
        <end position="95"/>
    </location>
</feature>
<keyword evidence="2" id="KW-0732">Signal</keyword>
<dbReference type="InterPro" id="IPR000742">
    <property type="entry name" value="EGF"/>
</dbReference>
<keyword evidence="3" id="KW-0677">Repeat</keyword>
<dbReference type="PANTHER" id="PTHR24033">
    <property type="entry name" value="EGF-LIKE DOMAIN-CONTAINING PROTEIN"/>
    <property type="match status" value="1"/>
</dbReference>
<organism evidence="9 10">
    <name type="scientific">Caerostris extrusa</name>
    <name type="common">Bark spider</name>
    <name type="synonym">Caerostris bankana</name>
    <dbReference type="NCBI Taxonomy" id="172846"/>
    <lineage>
        <taxon>Eukaryota</taxon>
        <taxon>Metazoa</taxon>
        <taxon>Ecdysozoa</taxon>
        <taxon>Arthropoda</taxon>
        <taxon>Chelicerata</taxon>
        <taxon>Arachnida</taxon>
        <taxon>Araneae</taxon>
        <taxon>Araneomorphae</taxon>
        <taxon>Entelegynae</taxon>
        <taxon>Araneoidea</taxon>
        <taxon>Araneidae</taxon>
        <taxon>Caerostris</taxon>
    </lineage>
</organism>
<accession>A0AAV4RIF2</accession>
<gene>
    <name evidence="9" type="primary">X975_13864</name>
    <name evidence="9" type="ORF">CEXT_417861</name>
</gene>
<dbReference type="SMART" id="SM00181">
    <property type="entry name" value="EGF"/>
    <property type="match status" value="6"/>
</dbReference>
<feature type="disulfide bond" evidence="6">
    <location>
        <begin position="323"/>
        <end position="332"/>
    </location>
</feature>
<evidence type="ECO:0000256" key="3">
    <source>
        <dbReference type="ARBA" id="ARBA00022737"/>
    </source>
</evidence>
<dbReference type="PROSITE" id="PS00022">
    <property type="entry name" value="EGF_1"/>
    <property type="match status" value="3"/>
</dbReference>
<keyword evidence="4 6" id="KW-1015">Disulfide bond</keyword>
<dbReference type="Pfam" id="PF00008">
    <property type="entry name" value="EGF"/>
    <property type="match status" value="3"/>
</dbReference>
<evidence type="ECO:0000256" key="2">
    <source>
        <dbReference type="ARBA" id="ARBA00022729"/>
    </source>
</evidence>
<dbReference type="AlphaFoldDB" id="A0AAV4RIF2"/>
<comment type="caution">
    <text evidence="6">Lacks conserved residue(s) required for the propagation of feature annotation.</text>
</comment>
<dbReference type="EMBL" id="BPLR01007793">
    <property type="protein sequence ID" value="GIY19788.1"/>
    <property type="molecule type" value="Genomic_DNA"/>
</dbReference>
<dbReference type="CDD" id="cd00054">
    <property type="entry name" value="EGF_CA"/>
    <property type="match status" value="1"/>
</dbReference>
<dbReference type="SUPFAM" id="SSF57184">
    <property type="entry name" value="Growth factor receptor domain"/>
    <property type="match status" value="1"/>
</dbReference>
<proteinExistence type="predicted"/>